<dbReference type="Gene3D" id="1.10.1270.10">
    <property type="entry name" value="TrpR-like"/>
    <property type="match status" value="1"/>
</dbReference>
<protein>
    <recommendedName>
        <fullName evidence="3">TrpR like protein, YerC/YecD</fullName>
    </recommendedName>
</protein>
<evidence type="ECO:0000313" key="1">
    <source>
        <dbReference type="EMBL" id="OQX51238.1"/>
    </source>
</evidence>
<dbReference type="GO" id="GO:0003700">
    <property type="term" value="F:DNA-binding transcription factor activity"/>
    <property type="evidence" value="ECO:0007669"/>
    <property type="project" value="InterPro"/>
</dbReference>
<dbReference type="InterPro" id="IPR010921">
    <property type="entry name" value="Trp_repressor/repl_initiator"/>
</dbReference>
<dbReference type="NCBIfam" id="TIGR02531">
    <property type="entry name" value="yecD_yerC"/>
    <property type="match status" value="1"/>
</dbReference>
<dbReference type="Pfam" id="PF01371">
    <property type="entry name" value="Trp_repressor"/>
    <property type="match status" value="1"/>
</dbReference>
<dbReference type="PANTHER" id="PTHR40080">
    <property type="entry name" value="LMO1763 PROTEIN"/>
    <property type="match status" value="1"/>
</dbReference>
<accession>A0A1W9NYP6</accession>
<dbReference type="SUPFAM" id="SSF48295">
    <property type="entry name" value="TrpR-like"/>
    <property type="match status" value="1"/>
</dbReference>
<dbReference type="GO" id="GO:0043565">
    <property type="term" value="F:sequence-specific DNA binding"/>
    <property type="evidence" value="ECO:0007669"/>
    <property type="project" value="InterPro"/>
</dbReference>
<dbReference type="PANTHER" id="PTHR40080:SF1">
    <property type="entry name" value="TRPR-LIKE PROTEIN YERC_YECD"/>
    <property type="match status" value="1"/>
</dbReference>
<dbReference type="InterPro" id="IPR013368">
    <property type="entry name" value="YecD_YerC"/>
</dbReference>
<sequence>MSRLSPRKVENKFMRYYIDNLINAFNLCLDREELEPFIKDLFTKMEIRMLAKRLQIALMLYEGCDYRTIINRLKVTNQTVGRVAQILDYGEGGLEKVVEKISKIDQKAKKKMQKGPQFTGPHKLGSLAAKYALEKSARELLKLKRKREVKKNLEKKN</sequence>
<organism evidence="1 2">
    <name type="scientific">candidate division CPR3 bacterium 4484_211</name>
    <dbReference type="NCBI Taxonomy" id="1968527"/>
    <lineage>
        <taxon>Bacteria</taxon>
        <taxon>Bacteria division CPR3</taxon>
    </lineage>
</organism>
<dbReference type="AlphaFoldDB" id="A0A1W9NYP6"/>
<comment type="caution">
    <text evidence="1">The sequence shown here is derived from an EMBL/GenBank/DDBJ whole genome shotgun (WGS) entry which is preliminary data.</text>
</comment>
<gene>
    <name evidence="1" type="ORF">B5M47_01635</name>
</gene>
<dbReference type="Proteomes" id="UP000192520">
    <property type="component" value="Unassembled WGS sequence"/>
</dbReference>
<reference evidence="2" key="1">
    <citation type="submission" date="2017-03" db="EMBL/GenBank/DDBJ databases">
        <title>Novel pathways for hydrocarbon cycling and metabolic interdependencies in hydrothermal sediment communities.</title>
        <authorList>
            <person name="Dombrowski N."/>
            <person name="Seitz K."/>
            <person name="Teske A."/>
            <person name="Baker B."/>
        </authorList>
    </citation>
    <scope>NUCLEOTIDE SEQUENCE [LARGE SCALE GENOMIC DNA]</scope>
</reference>
<dbReference type="EMBL" id="MZGJ01000006">
    <property type="protein sequence ID" value="OQX51238.1"/>
    <property type="molecule type" value="Genomic_DNA"/>
</dbReference>
<dbReference type="STRING" id="1968527.B5M47_01635"/>
<evidence type="ECO:0008006" key="3">
    <source>
        <dbReference type="Google" id="ProtNLM"/>
    </source>
</evidence>
<dbReference type="InterPro" id="IPR038116">
    <property type="entry name" value="TrpR-like_sf"/>
</dbReference>
<proteinExistence type="predicted"/>
<name>A0A1W9NYP6_UNCC3</name>
<dbReference type="InterPro" id="IPR000831">
    <property type="entry name" value="Trp_repress"/>
</dbReference>
<evidence type="ECO:0000313" key="2">
    <source>
        <dbReference type="Proteomes" id="UP000192520"/>
    </source>
</evidence>